<keyword evidence="3" id="KW-1185">Reference proteome</keyword>
<name>F4PD12_BATDJ</name>
<protein>
    <submittedName>
        <fullName evidence="2">Uncharacterized protein</fullName>
    </submittedName>
</protein>
<proteinExistence type="inferred from homology"/>
<dbReference type="GO" id="GO:0016477">
    <property type="term" value="P:cell migration"/>
    <property type="evidence" value="ECO:0000318"/>
    <property type="project" value="GO_Central"/>
</dbReference>
<comment type="similarity">
    <text evidence="1">Belongs to the HEM-1/HEM-2 family.</text>
</comment>
<dbReference type="InterPro" id="IPR019137">
    <property type="entry name" value="Nck-associated_protein-1"/>
</dbReference>
<dbReference type="PANTHER" id="PTHR12093:SF10">
    <property type="entry name" value="MEMBRANE-ASSOCIATED PROTEIN HEM"/>
    <property type="match status" value="1"/>
</dbReference>
<dbReference type="HOGENOM" id="CLU_004450_1_0_1"/>
<dbReference type="GO" id="GO:0030031">
    <property type="term" value="P:cell projection assembly"/>
    <property type="evidence" value="ECO:0000318"/>
    <property type="project" value="GO_Central"/>
</dbReference>
<sequence>MASPDIASWADHALILVKHADGYLSALYSLKQLLDLESKQPTDLIVKGGLSDIVFGYGGVPFTIESMARPAVERMTIFIDPTITALQKQVLKKFPDYGDLGKSTPAFQNGYMETIESTKSYFQLLAAVADYLEMCITALKTAGKFTRLNPEFNPDLTNTFLDLFLAVTSIIYLVGSIGPEVKLLAFVHNRAYQTQSGGPNSPGWLNVSKLLTAYQKSSIFLQESLAPIASRIITVIISLRPDVDSQLVTTAETLRNAGTFSVVPEMYGITSNPPTNLYLKSISSLMKLFKICTFGVLAAPTEAFQQTASLEILKTVLGYGSVVPLIRNELMNLGTEFEVTSKSKEKIGKLKSIVNEAFSASHSQAIILHRDRRQYIRGQLQQMLALLNNDNILSKKFTTIVAGISFARDEIMWYFVHNDKDPKKKRDSKSIDLIVIDLIYLVCEIANGLLSRREIAQRGIAKHIRALVISQNLPAEIELLMHAPQLPHDSAGLILYGIHSCINSIQNSDIKELAKSGEFEALRLNNIRFQAHASLQQELLQTENYSTIINLMSTVSDLTKWLDMYDEHIAEASSFKCLFFFQTSLQEHIKECFDTQADALRSIGALGSIVTDFSNNLTSIWPAEYNWLNTHTICFATEFYSALGQYTSAVAYDVAMQKIEIQSRTLPRETVAYLPKPSRVVLDAKKKALNRRQASERPLVRPGLESTLKGTDIEVQSFDRLQTLMKNLILAISKQPSIKIQEVEFQPIEFFIDSLANRFRNFLNQAVYRIDLFGKEIVGQNKDDLMSFDAKRPTVLLHEIKSFMMIAKTIDGLAGTDIVAVLRDILIEQSDLEKARAFTSGDAEGFADQIKGRQAREKGKPPVMNVIQPFLVTYMQWYCEFLSSKAATRNTVYSQSRRAFCSISASTVEAQTYTDAHELEALSELIGPQGIQFMDLKLTRQITILCGSIQEMIFQNTEALELISVCWTDESVMKEALRKMRHMRDFITKMISVGIILEFRKLMASSSRHVISTKFPKIEALVVATQHQYGDSCTETDKDFKVLDSLANQIGMRERCDVMLKWALSALTASQTDPAMWRFLPYLFAAALWHTIFDDSVVYISHLDAMENNAHCIMATFSTLTANINSLSNSQELQMASNMHIEFFKVAATLLLCAPQHTSEKDREWQSKSYDTVVLILQQFSSTSPYITADVAERYFPYAMLQLSTTQIFQNRLQLQSSQGLTATGRGDEDPAY</sequence>
<dbReference type="OrthoDB" id="548214at2759"/>
<dbReference type="STRING" id="684364.F4PD12"/>
<dbReference type="EMBL" id="GL882894">
    <property type="protein sequence ID" value="EGF76957.1"/>
    <property type="molecule type" value="Genomic_DNA"/>
</dbReference>
<dbReference type="RefSeq" id="XP_006682516.1">
    <property type="nucleotide sequence ID" value="XM_006682453.1"/>
</dbReference>
<dbReference type="InParanoid" id="F4PD12"/>
<evidence type="ECO:0000313" key="2">
    <source>
        <dbReference type="EMBL" id="EGF76957.1"/>
    </source>
</evidence>
<gene>
    <name evidence="2" type="ORF">BATDEDRAFT_92248</name>
</gene>
<reference evidence="2 3" key="1">
    <citation type="submission" date="2009-12" db="EMBL/GenBank/DDBJ databases">
        <title>The draft genome of Batrachochytrium dendrobatidis.</title>
        <authorList>
            <consortium name="US DOE Joint Genome Institute (JGI-PGF)"/>
            <person name="Kuo A."/>
            <person name="Salamov A."/>
            <person name="Schmutz J."/>
            <person name="Lucas S."/>
            <person name="Pitluck S."/>
            <person name="Rosenblum E."/>
            <person name="Stajich J."/>
            <person name="Eisen M."/>
            <person name="Grigoriev I.V."/>
        </authorList>
    </citation>
    <scope>NUCLEOTIDE SEQUENCE [LARGE SCALE GENOMIC DNA]</scope>
    <source>
        <strain evidence="3">JAM81 / FGSC 10211</strain>
    </source>
</reference>
<organism evidence="2 3">
    <name type="scientific">Batrachochytrium dendrobatidis (strain JAM81 / FGSC 10211)</name>
    <name type="common">Frog chytrid fungus</name>
    <dbReference type="NCBI Taxonomy" id="684364"/>
    <lineage>
        <taxon>Eukaryota</taxon>
        <taxon>Fungi</taxon>
        <taxon>Fungi incertae sedis</taxon>
        <taxon>Chytridiomycota</taxon>
        <taxon>Chytridiomycota incertae sedis</taxon>
        <taxon>Chytridiomycetes</taxon>
        <taxon>Rhizophydiales</taxon>
        <taxon>Rhizophydiales incertae sedis</taxon>
        <taxon>Batrachochytrium</taxon>
    </lineage>
</organism>
<dbReference type="GeneID" id="18244560"/>
<dbReference type="GO" id="GO:0031209">
    <property type="term" value="C:SCAR complex"/>
    <property type="evidence" value="ECO:0000318"/>
    <property type="project" value="GO_Central"/>
</dbReference>
<accession>F4PD12</accession>
<evidence type="ECO:0000313" key="3">
    <source>
        <dbReference type="Proteomes" id="UP000007241"/>
    </source>
</evidence>
<dbReference type="PANTHER" id="PTHR12093">
    <property type="entry name" value="NCK-ASSOCIATED PROTEIN 1"/>
    <property type="match status" value="1"/>
</dbReference>
<dbReference type="GO" id="GO:0030866">
    <property type="term" value="P:cortical actin cytoskeleton organization"/>
    <property type="evidence" value="ECO:0000318"/>
    <property type="project" value="GO_Central"/>
</dbReference>
<dbReference type="Pfam" id="PF09735">
    <property type="entry name" value="Nckap1"/>
    <property type="match status" value="1"/>
</dbReference>
<dbReference type="Proteomes" id="UP000007241">
    <property type="component" value="Unassembled WGS sequence"/>
</dbReference>
<dbReference type="OMA" id="INVWEYT"/>
<dbReference type="AlphaFoldDB" id="F4PD12"/>
<dbReference type="GO" id="GO:0000902">
    <property type="term" value="P:cell morphogenesis"/>
    <property type="evidence" value="ECO:0000318"/>
    <property type="project" value="GO_Central"/>
</dbReference>
<evidence type="ECO:0000256" key="1">
    <source>
        <dbReference type="ARBA" id="ARBA00037947"/>
    </source>
</evidence>